<dbReference type="GO" id="GO:0003676">
    <property type="term" value="F:nucleic acid binding"/>
    <property type="evidence" value="ECO:0007669"/>
    <property type="project" value="InterPro"/>
</dbReference>
<dbReference type="Pfam" id="PF00665">
    <property type="entry name" value="rve"/>
    <property type="match status" value="1"/>
</dbReference>
<dbReference type="EMBL" id="JYDW01000190">
    <property type="protein sequence ID" value="KRZ52531.1"/>
    <property type="molecule type" value="Genomic_DNA"/>
</dbReference>
<proteinExistence type="predicted"/>
<accession>A0A0V1KYZ7</accession>
<comment type="caution">
    <text evidence="3">The sequence shown here is derived from an EMBL/GenBank/DDBJ whole genome shotgun (WGS) entry which is preliminary data.</text>
</comment>
<protein>
    <submittedName>
        <fullName evidence="3">Gypsy retrotransposon integrase-like protein 1</fullName>
    </submittedName>
</protein>
<dbReference type="InterPro" id="IPR012337">
    <property type="entry name" value="RNaseH-like_sf"/>
</dbReference>
<dbReference type="SUPFAM" id="SSF53098">
    <property type="entry name" value="Ribonuclease H-like"/>
    <property type="match status" value="1"/>
</dbReference>
<dbReference type="Gene3D" id="3.30.420.10">
    <property type="entry name" value="Ribonuclease H-like superfamily/Ribonuclease H"/>
    <property type="match status" value="2"/>
</dbReference>
<dbReference type="STRING" id="6335.A0A0V1KYZ7"/>
<dbReference type="InterPro" id="IPR021109">
    <property type="entry name" value="Peptidase_aspartic_dom_sf"/>
</dbReference>
<feature type="compositionally biased region" description="Basic and acidic residues" evidence="1">
    <location>
        <begin position="600"/>
        <end position="615"/>
    </location>
</feature>
<dbReference type="GO" id="GO:0015074">
    <property type="term" value="P:DNA integration"/>
    <property type="evidence" value="ECO:0007669"/>
    <property type="project" value="InterPro"/>
</dbReference>
<sequence length="1007" mass="113475">MPSSLYLLLPPVLASIRLLSPTLKTIPLRPTYRSSGGFAIADSCLSLLPMKSNYKLLVDTLKSKLNPKASQVAAFDEFQKAAFMIGESMRSFAHRLQLLLDHACNYSRQFMIGAEITSLDEPVDRAQLLASLDGQLDTQTTATTHEISALMEEMKRKIDNSAERLDQTAIHNQAHGAAATLLELRRSWSSGTELPFWKALKVDGPGAADRRRGPQNRKPLNVMILLTTYGVVGGYRARILFHSDSAISLICKSLLYLTNCDKNISGCGVVLLTASGEEVNPWNSITLPLQLGSFDGRYYFVVMDSLLTDVSLGTDFMTKYGICIDLDKSLDDRRYFYPLPPNTSSLIQPMDQAVIQSLKKRYRKELLRRIILSKPDGSDLASQLKSINLKDCCYMPAQVWESISGNTLRTLMTRPRILPWLSAVFYYAANFTKVQEIIGCFEEEESAAVKIVHEIMQKESLRCDLKRSETLVDKLQVFDKVIDDIHKIPGKVGEDIQRKCDKLISANKDLKEIQSIAEVFKGKSNAQLIGMNIESAVCFKYEPVTSAEVERRRPAVKGGRQCGERSSAVCIGVDIRRAPPEYDMEVVHRRGRQHNNADAMSRRPEVTEDNGDHPTTEMPSAAVGTAAVSLASNEGAEPLEAPQDESIECVIRFLRRGRRLTDSEWRELHKDSRDLVTQWKHLRLTPAGQAVVVTGKPARWVPPNYARPSILEQLHNGIGNGHLGAWCDRCKACARRKTPPILNRAPMESLVVGNPMEIVAVELLRPAPRSKNGNSYIMVVTDYFTRWVEAYALPNQQAETVARKLMQQFVCRFGTSMKLLSDQGTQFQGRLVPELCKVCFAYNASVHETTGYAPFEMMLGRPPRFPVDEVFNTNFGKRNDHQQIRQKVGSLPPKCVRGRPETQCGGTEAAKESHDTVDKAVRDYQRSLRPCELTSAQLCSLRQKYIEDKQQVRRDHQSKTKPRIYRPRLVWDEEDHGHDGTSTQAMVAQRPQRNRYPPVRYNDYVFY</sequence>
<dbReference type="Pfam" id="PF03184">
    <property type="entry name" value="DDE_1"/>
    <property type="match status" value="1"/>
</dbReference>
<dbReference type="Gene3D" id="2.40.70.10">
    <property type="entry name" value="Acid Proteases"/>
    <property type="match status" value="1"/>
</dbReference>
<feature type="domain" description="Integrase catalytic" evidence="2">
    <location>
        <begin position="751"/>
        <end position="854"/>
    </location>
</feature>
<evidence type="ECO:0000256" key="1">
    <source>
        <dbReference type="SAM" id="MobiDB-lite"/>
    </source>
</evidence>
<feature type="region of interest" description="Disordered" evidence="1">
    <location>
        <begin position="592"/>
        <end position="619"/>
    </location>
</feature>
<dbReference type="InterPro" id="IPR050951">
    <property type="entry name" value="Retrovirus_Pol_polyprotein"/>
</dbReference>
<name>A0A0V1KYZ7_9BILA</name>
<evidence type="ECO:0000313" key="4">
    <source>
        <dbReference type="Proteomes" id="UP000054721"/>
    </source>
</evidence>
<dbReference type="PROSITE" id="PS50994">
    <property type="entry name" value="INTEGRASE"/>
    <property type="match status" value="1"/>
</dbReference>
<dbReference type="InterPro" id="IPR004875">
    <property type="entry name" value="DDE_SF_endonuclease_dom"/>
</dbReference>
<dbReference type="PANTHER" id="PTHR37984:SF15">
    <property type="entry name" value="INTEGRASE CATALYTIC DOMAIN-CONTAINING PROTEIN"/>
    <property type="match status" value="1"/>
</dbReference>
<evidence type="ECO:0000259" key="2">
    <source>
        <dbReference type="PROSITE" id="PS50994"/>
    </source>
</evidence>
<dbReference type="InterPro" id="IPR001584">
    <property type="entry name" value="Integrase_cat-core"/>
</dbReference>
<evidence type="ECO:0000313" key="3">
    <source>
        <dbReference type="EMBL" id="KRZ52531.1"/>
    </source>
</evidence>
<reference evidence="3 4" key="1">
    <citation type="submission" date="2015-05" db="EMBL/GenBank/DDBJ databases">
        <title>Evolution of Trichinella species and genotypes.</title>
        <authorList>
            <person name="Korhonen P.K."/>
            <person name="Edoardo P."/>
            <person name="Giuseppe L.R."/>
            <person name="Gasser R.B."/>
        </authorList>
    </citation>
    <scope>NUCLEOTIDE SEQUENCE [LARGE SCALE GENOMIC DNA]</scope>
    <source>
        <strain evidence="3">ISS10</strain>
    </source>
</reference>
<organism evidence="3 4">
    <name type="scientific">Trichinella nativa</name>
    <dbReference type="NCBI Taxonomy" id="6335"/>
    <lineage>
        <taxon>Eukaryota</taxon>
        <taxon>Metazoa</taxon>
        <taxon>Ecdysozoa</taxon>
        <taxon>Nematoda</taxon>
        <taxon>Enoplea</taxon>
        <taxon>Dorylaimia</taxon>
        <taxon>Trichinellida</taxon>
        <taxon>Trichinellidae</taxon>
        <taxon>Trichinella</taxon>
    </lineage>
</organism>
<dbReference type="AlphaFoldDB" id="A0A0V1KYZ7"/>
<gene>
    <name evidence="3" type="primary">GIN1</name>
    <name evidence="3" type="ORF">T02_286</name>
</gene>
<dbReference type="OrthoDB" id="5919731at2759"/>
<dbReference type="PANTHER" id="PTHR37984">
    <property type="entry name" value="PROTEIN CBG26694"/>
    <property type="match status" value="1"/>
</dbReference>
<keyword evidence="4" id="KW-1185">Reference proteome</keyword>
<dbReference type="InterPro" id="IPR036397">
    <property type="entry name" value="RNaseH_sf"/>
</dbReference>
<dbReference type="Proteomes" id="UP000054721">
    <property type="component" value="Unassembled WGS sequence"/>
</dbReference>